<dbReference type="SUPFAM" id="SSF48452">
    <property type="entry name" value="TPR-like"/>
    <property type="match status" value="1"/>
</dbReference>
<feature type="compositionally biased region" description="Low complexity" evidence="1">
    <location>
        <begin position="559"/>
        <end position="570"/>
    </location>
</feature>
<dbReference type="PANTHER" id="PTHR15696">
    <property type="entry name" value="SMG-7 SUPPRESSOR WITH MORPHOLOGICAL EFFECT ON GENITALIA PROTEIN 7"/>
    <property type="match status" value="1"/>
</dbReference>
<reference evidence="3" key="1">
    <citation type="journal article" date="2021" name="Nat. Commun.">
        <title>Genetic determinants of endophytism in the Arabidopsis root mycobiome.</title>
        <authorList>
            <person name="Mesny F."/>
            <person name="Miyauchi S."/>
            <person name="Thiergart T."/>
            <person name="Pickel B."/>
            <person name="Atanasova L."/>
            <person name="Karlsson M."/>
            <person name="Huettel B."/>
            <person name="Barry K.W."/>
            <person name="Haridas S."/>
            <person name="Chen C."/>
            <person name="Bauer D."/>
            <person name="Andreopoulos W."/>
            <person name="Pangilinan J."/>
            <person name="LaButti K."/>
            <person name="Riley R."/>
            <person name="Lipzen A."/>
            <person name="Clum A."/>
            <person name="Drula E."/>
            <person name="Henrissat B."/>
            <person name="Kohler A."/>
            <person name="Grigoriev I.V."/>
            <person name="Martin F.M."/>
            <person name="Hacquard S."/>
        </authorList>
    </citation>
    <scope>NUCLEOTIDE SEQUENCE</scope>
    <source>
        <strain evidence="3">MPI-CAGE-CH-0243</strain>
    </source>
</reference>
<dbReference type="OrthoDB" id="2017974at2759"/>
<feature type="compositionally biased region" description="Polar residues" evidence="1">
    <location>
        <begin position="148"/>
        <end position="178"/>
    </location>
</feature>
<name>A0A9P9D182_9PLEO</name>
<dbReference type="GO" id="GO:0070034">
    <property type="term" value="F:telomerase RNA binding"/>
    <property type="evidence" value="ECO:0007669"/>
    <property type="project" value="TreeGrafter"/>
</dbReference>
<proteinExistence type="predicted"/>
<evidence type="ECO:0000259" key="2">
    <source>
        <dbReference type="Pfam" id="PF10373"/>
    </source>
</evidence>
<keyword evidence="4" id="KW-1185">Reference proteome</keyword>
<dbReference type="PANTHER" id="PTHR15696:SF0">
    <property type="entry name" value="TELOMERASE-BINDING PROTEIN EST1A"/>
    <property type="match status" value="1"/>
</dbReference>
<dbReference type="Proteomes" id="UP000700596">
    <property type="component" value="Unassembled WGS sequence"/>
</dbReference>
<dbReference type="GO" id="GO:0000184">
    <property type="term" value="P:nuclear-transcribed mRNA catabolic process, nonsense-mediated decay"/>
    <property type="evidence" value="ECO:0007669"/>
    <property type="project" value="TreeGrafter"/>
</dbReference>
<feature type="compositionally biased region" description="Polar residues" evidence="1">
    <location>
        <begin position="185"/>
        <end position="205"/>
    </location>
</feature>
<feature type="domain" description="DNA/RNA-binding" evidence="2">
    <location>
        <begin position="400"/>
        <end position="505"/>
    </location>
</feature>
<dbReference type="GO" id="GO:0005697">
    <property type="term" value="C:telomerase holoenzyme complex"/>
    <property type="evidence" value="ECO:0007669"/>
    <property type="project" value="TreeGrafter"/>
</dbReference>
<accession>A0A9P9D182</accession>
<evidence type="ECO:0000313" key="3">
    <source>
        <dbReference type="EMBL" id="KAH7110579.1"/>
    </source>
</evidence>
<dbReference type="Pfam" id="PF10373">
    <property type="entry name" value="EST1_DNA_bind"/>
    <property type="match status" value="1"/>
</dbReference>
<dbReference type="GO" id="GO:0042162">
    <property type="term" value="F:telomeric DNA binding"/>
    <property type="evidence" value="ECO:0007669"/>
    <property type="project" value="TreeGrafter"/>
</dbReference>
<dbReference type="EMBL" id="JAGMWT010000027">
    <property type="protein sequence ID" value="KAH7110579.1"/>
    <property type="molecule type" value="Genomic_DNA"/>
</dbReference>
<dbReference type="Gene3D" id="1.25.40.10">
    <property type="entry name" value="Tetratricopeptide repeat domain"/>
    <property type="match status" value="1"/>
</dbReference>
<feature type="region of interest" description="Disordered" evidence="1">
    <location>
        <begin position="549"/>
        <end position="576"/>
    </location>
</feature>
<feature type="region of interest" description="Disordered" evidence="1">
    <location>
        <begin position="78"/>
        <end position="211"/>
    </location>
</feature>
<organism evidence="3 4">
    <name type="scientific">Dendryphion nanum</name>
    <dbReference type="NCBI Taxonomy" id="256645"/>
    <lineage>
        <taxon>Eukaryota</taxon>
        <taxon>Fungi</taxon>
        <taxon>Dikarya</taxon>
        <taxon>Ascomycota</taxon>
        <taxon>Pezizomycotina</taxon>
        <taxon>Dothideomycetes</taxon>
        <taxon>Pleosporomycetidae</taxon>
        <taxon>Pleosporales</taxon>
        <taxon>Torulaceae</taxon>
        <taxon>Dendryphion</taxon>
    </lineage>
</organism>
<dbReference type="FunFam" id="1.25.40.10:FF:000202">
    <property type="entry name" value="Unplaced genomic scaffold supercont1.7, whole genome shotgun sequence"/>
    <property type="match status" value="1"/>
</dbReference>
<comment type="caution">
    <text evidence="3">The sequence shown here is derived from an EMBL/GenBank/DDBJ whole genome shotgun (WGS) entry which is preliminary data.</text>
</comment>
<feature type="compositionally biased region" description="Polar residues" evidence="1">
    <location>
        <begin position="81"/>
        <end position="95"/>
    </location>
</feature>
<sequence>MTDLQSRYIHALRTQEKTAAEKTRSDSFPCPYSDHEESFHNLDLLQDHVTLKHASKLKGLDPTRVRAQIREDVKKVKAVADQSSEATAGGTTTPDFGNLSLDPVNNRTSPAASKKRYADSEIPTHRGKAVSANPDIYDPDYARDIYPSVSQGRSSSKSLFNPKQGHSQSLQQGTSQASHRPLPQRNHSSHSNNARTQSVSQSQRQPGVIEFPRFDPRYPNLLLQPDSRPISQEQLSNEVKSIYAGLTMVENKCIDVDQAQKTALDNAEPGSLPEFKSEHWQALIALHRTLLHEHHDFFLASQHPSASPALRRLASKYSMPARMWKHGIHQFLELLRRNLPASMDYMLAFIYLAYQMVALLYETVPAFEDTWIECLGDLGRYRMAIEDDDIRDRDTWANVARSWYSKAADKNPTTGRLYHHLAILARSNPLLQLCYYSKSLNCVTPFPSARESILTSLDPVLEMSKSTLVKALPYDTVFILSHAILYKKLTLGEFESAQNAFLGQLDGQIGRVTAKWKEQGTYIGVINLTSLFDYGSDHSALRDIISRTKQRGQNHSFTGSSSPAGDSGSQSPPPMTHIEVTTKLEELSRDFTFSQAYSLTISTLSTVLRRIGDKNVLPHVHILFAFLSSVASMPYVAPLIDPAPWTEIATFLTALMKSERSEHAFSGSIFPLDQNDNLPLPDDYWIRGQIWSESYFPEHWFEREHDEDDRNLELASTIKSRIERILRIGYKLSSFGRWITYDQQSHTFSTTIPRNLA</sequence>
<dbReference type="InterPro" id="IPR018834">
    <property type="entry name" value="DNA/RNA-bd_Est1-type"/>
</dbReference>
<dbReference type="InterPro" id="IPR045153">
    <property type="entry name" value="Est1/Ebs1-like"/>
</dbReference>
<dbReference type="AlphaFoldDB" id="A0A9P9D182"/>
<evidence type="ECO:0000313" key="4">
    <source>
        <dbReference type="Proteomes" id="UP000700596"/>
    </source>
</evidence>
<dbReference type="InterPro" id="IPR011990">
    <property type="entry name" value="TPR-like_helical_dom_sf"/>
</dbReference>
<evidence type="ECO:0000256" key="1">
    <source>
        <dbReference type="SAM" id="MobiDB-lite"/>
    </source>
</evidence>
<gene>
    <name evidence="3" type="ORF">B0J11DRAFT_204662</name>
</gene>
<protein>
    <recommendedName>
        <fullName evidence="2">DNA/RNA-binding domain-containing protein</fullName>
    </recommendedName>
</protein>